<keyword evidence="3" id="KW-1185">Reference proteome</keyword>
<reference evidence="2" key="2">
    <citation type="submission" date="2020-11" db="EMBL/GenBank/DDBJ databases">
        <authorList>
            <person name="McCartney M.A."/>
            <person name="Auch B."/>
            <person name="Kono T."/>
            <person name="Mallez S."/>
            <person name="Becker A."/>
            <person name="Gohl D.M."/>
            <person name="Silverstein K.A.T."/>
            <person name="Koren S."/>
            <person name="Bechman K.B."/>
            <person name="Herman A."/>
            <person name="Abrahante J.E."/>
            <person name="Garbe J."/>
        </authorList>
    </citation>
    <scope>NUCLEOTIDE SEQUENCE</scope>
    <source>
        <strain evidence="2">Duluth1</strain>
        <tissue evidence="2">Whole animal</tissue>
    </source>
</reference>
<feature type="region of interest" description="Disordered" evidence="1">
    <location>
        <begin position="1"/>
        <end position="34"/>
    </location>
</feature>
<dbReference type="Proteomes" id="UP000828390">
    <property type="component" value="Unassembled WGS sequence"/>
</dbReference>
<dbReference type="EMBL" id="JAIWYP010000013">
    <property type="protein sequence ID" value="KAH3720914.1"/>
    <property type="molecule type" value="Genomic_DNA"/>
</dbReference>
<evidence type="ECO:0000313" key="3">
    <source>
        <dbReference type="Proteomes" id="UP000828390"/>
    </source>
</evidence>
<gene>
    <name evidence="2" type="ORF">DPMN_063825</name>
</gene>
<proteinExistence type="predicted"/>
<reference evidence="2" key="1">
    <citation type="journal article" date="2019" name="bioRxiv">
        <title>The Genome of the Zebra Mussel, Dreissena polymorpha: A Resource for Invasive Species Research.</title>
        <authorList>
            <person name="McCartney M.A."/>
            <person name="Auch B."/>
            <person name="Kono T."/>
            <person name="Mallez S."/>
            <person name="Zhang Y."/>
            <person name="Obille A."/>
            <person name="Becker A."/>
            <person name="Abrahante J.E."/>
            <person name="Garbe J."/>
            <person name="Badalamenti J.P."/>
            <person name="Herman A."/>
            <person name="Mangelson H."/>
            <person name="Liachko I."/>
            <person name="Sullivan S."/>
            <person name="Sone E.D."/>
            <person name="Koren S."/>
            <person name="Silverstein K.A.T."/>
            <person name="Beckman K.B."/>
            <person name="Gohl D.M."/>
        </authorList>
    </citation>
    <scope>NUCLEOTIDE SEQUENCE</scope>
    <source>
        <strain evidence="2">Duluth1</strain>
        <tissue evidence="2">Whole animal</tissue>
    </source>
</reference>
<accession>A0A9D4CCI7</accession>
<organism evidence="2 3">
    <name type="scientific">Dreissena polymorpha</name>
    <name type="common">Zebra mussel</name>
    <name type="synonym">Mytilus polymorpha</name>
    <dbReference type="NCBI Taxonomy" id="45954"/>
    <lineage>
        <taxon>Eukaryota</taxon>
        <taxon>Metazoa</taxon>
        <taxon>Spiralia</taxon>
        <taxon>Lophotrochozoa</taxon>
        <taxon>Mollusca</taxon>
        <taxon>Bivalvia</taxon>
        <taxon>Autobranchia</taxon>
        <taxon>Heteroconchia</taxon>
        <taxon>Euheterodonta</taxon>
        <taxon>Imparidentia</taxon>
        <taxon>Neoheterodontei</taxon>
        <taxon>Myida</taxon>
        <taxon>Dreissenoidea</taxon>
        <taxon>Dreissenidae</taxon>
        <taxon>Dreissena</taxon>
    </lineage>
</organism>
<protein>
    <submittedName>
        <fullName evidence="2">Uncharacterized protein</fullName>
    </submittedName>
</protein>
<dbReference type="AlphaFoldDB" id="A0A9D4CCI7"/>
<sequence length="99" mass="11323">MEDEHDTNKRTVSCLPGMPALPRETGTRNKVRVPSSKLNLCTRRASINSDLTRRSKNSRDRRLVTYLQRDYSLISSSFTSHPNVEVGVCVDVCLMIWVR</sequence>
<evidence type="ECO:0000256" key="1">
    <source>
        <dbReference type="SAM" id="MobiDB-lite"/>
    </source>
</evidence>
<evidence type="ECO:0000313" key="2">
    <source>
        <dbReference type="EMBL" id="KAH3720914.1"/>
    </source>
</evidence>
<comment type="caution">
    <text evidence="2">The sequence shown here is derived from an EMBL/GenBank/DDBJ whole genome shotgun (WGS) entry which is preliminary data.</text>
</comment>
<name>A0A9D4CCI7_DREPO</name>